<gene>
    <name evidence="2" type="ORF">OGX73_24680</name>
</gene>
<name>A0AAW6UKC4_PRORE</name>
<proteinExistence type="predicted"/>
<dbReference type="PANTHER" id="PTHR41287">
    <property type="match status" value="1"/>
</dbReference>
<feature type="domain" description="Terminase large subunit-like endonuclease" evidence="1">
    <location>
        <begin position="66"/>
        <end position="140"/>
    </location>
</feature>
<protein>
    <submittedName>
        <fullName evidence="2">Terminase large subunit</fullName>
    </submittedName>
</protein>
<feature type="non-terminal residue" evidence="2">
    <location>
        <position position="140"/>
    </location>
</feature>
<feature type="non-terminal residue" evidence="2">
    <location>
        <position position="1"/>
    </location>
</feature>
<evidence type="ECO:0000313" key="2">
    <source>
        <dbReference type="EMBL" id="MDI9095768.1"/>
    </source>
</evidence>
<comment type="caution">
    <text evidence="2">The sequence shown here is derived from an EMBL/GenBank/DDBJ whole genome shotgun (WGS) entry which is preliminary data.</text>
</comment>
<evidence type="ECO:0000313" key="3">
    <source>
        <dbReference type="Proteomes" id="UP001159001"/>
    </source>
</evidence>
<dbReference type="RefSeq" id="WP_283027463.1">
    <property type="nucleotide sequence ID" value="NZ_JAOWIN010000090.1"/>
</dbReference>
<dbReference type="Proteomes" id="UP001159001">
    <property type="component" value="Unassembled WGS sequence"/>
</dbReference>
<reference evidence="2" key="1">
    <citation type="submission" date="2022-10" db="EMBL/GenBank/DDBJ databases">
        <title>Bacterial isolates recovered from the One Health project in Brazil.</title>
        <authorList>
            <person name="Valiatti T.B."/>
            <person name="Santos F."/>
            <person name="Cayo R."/>
            <person name="Gales A.C."/>
        </authorList>
    </citation>
    <scope>NUCLEOTIDE SEQUENCE</scope>
    <source>
        <strain evidence="2">PVR188</strain>
    </source>
</reference>
<sequence length="140" mass="15357">PVLAILDEVGQIVGPRSEFVDAIVTSQGAHKNPLLIAISTQAANDADLLSIWLDDAKNSKDPHIVSHVYEADKDADVLDPKAWKAANPALGNFRSLDDMKRLAEMASRMPSSENTFRNLNLNQRVSTVSPFISRSVWESC</sequence>
<dbReference type="Pfam" id="PF20441">
    <property type="entry name" value="TerL_nuclease"/>
    <property type="match status" value="1"/>
</dbReference>
<evidence type="ECO:0000259" key="1">
    <source>
        <dbReference type="Pfam" id="PF20441"/>
    </source>
</evidence>
<dbReference type="EMBL" id="JAOWIN010000090">
    <property type="protein sequence ID" value="MDI9095768.1"/>
    <property type="molecule type" value="Genomic_DNA"/>
</dbReference>
<dbReference type="PANTHER" id="PTHR41287:SF1">
    <property type="entry name" value="PROTEIN YMFN"/>
    <property type="match status" value="1"/>
</dbReference>
<dbReference type="GO" id="GO:0004519">
    <property type="term" value="F:endonuclease activity"/>
    <property type="evidence" value="ECO:0007669"/>
    <property type="project" value="InterPro"/>
</dbReference>
<dbReference type="InterPro" id="IPR046462">
    <property type="entry name" value="TerL_nuclease"/>
</dbReference>
<dbReference type="InterPro" id="IPR005021">
    <property type="entry name" value="Terminase_largesu-like"/>
</dbReference>
<organism evidence="2 3">
    <name type="scientific">Providencia rettgeri</name>
    <dbReference type="NCBI Taxonomy" id="587"/>
    <lineage>
        <taxon>Bacteria</taxon>
        <taxon>Pseudomonadati</taxon>
        <taxon>Pseudomonadota</taxon>
        <taxon>Gammaproteobacteria</taxon>
        <taxon>Enterobacterales</taxon>
        <taxon>Morganellaceae</taxon>
        <taxon>Providencia</taxon>
    </lineage>
</organism>
<accession>A0AAW6UKC4</accession>
<dbReference type="AlphaFoldDB" id="A0AAW6UKC4"/>